<evidence type="ECO:0000256" key="1">
    <source>
        <dbReference type="SAM" id="MobiDB-lite"/>
    </source>
</evidence>
<feature type="region of interest" description="Disordered" evidence="1">
    <location>
        <begin position="141"/>
        <end position="166"/>
    </location>
</feature>
<feature type="region of interest" description="Disordered" evidence="1">
    <location>
        <begin position="1"/>
        <end position="39"/>
    </location>
</feature>
<accession>A0A443KGL5</accession>
<reference evidence="4 5" key="2">
    <citation type="submission" date="2019-01" db="EMBL/GenBank/DDBJ databases">
        <authorList>
            <person name="Li Y."/>
        </authorList>
    </citation>
    <scope>NUCLEOTIDE SEQUENCE [LARGE SCALE GENOMIC DNA]</scope>
    <source>
        <strain evidence="4 5">D19-10-3-21</strain>
    </source>
</reference>
<dbReference type="InterPro" id="IPR052344">
    <property type="entry name" value="Transposase-related"/>
</dbReference>
<dbReference type="InterPro" id="IPR039552">
    <property type="entry name" value="IS66_C"/>
</dbReference>
<comment type="caution">
    <text evidence="4">The sequence shown here is derived from an EMBL/GenBank/DDBJ whole genome shotgun (WGS) entry which is preliminary data.</text>
</comment>
<evidence type="ECO:0000313" key="5">
    <source>
        <dbReference type="Proteomes" id="UP000285295"/>
    </source>
</evidence>
<feature type="domain" description="Transposase IS66 central" evidence="2">
    <location>
        <begin position="289"/>
        <end position="501"/>
    </location>
</feature>
<gene>
    <name evidence="4" type="ORF">D2T31_02810</name>
</gene>
<dbReference type="InterPro" id="IPR004291">
    <property type="entry name" value="Transposase_IS66_central"/>
</dbReference>
<dbReference type="EMBL" id="SAUX01000002">
    <property type="protein sequence ID" value="RWR31911.1"/>
    <property type="molecule type" value="Genomic_DNA"/>
</dbReference>
<proteinExistence type="predicted"/>
<evidence type="ECO:0000259" key="3">
    <source>
        <dbReference type="Pfam" id="PF13817"/>
    </source>
</evidence>
<sequence>MNIDNPAEPLLPPSPSAPDAAPVDRGTESPAGEIAEAPEGEFSSVGLLCDGILSEIDSVAGFPDAAKMIVGTQLANILAIAREHEERERLAKRRISALKGDVRARKEQLAVLHQEHFDKSSEKTAAIDGDEDFDLTFDDDEDEVEEQAEKPKGKRPQKRPKGTEMKEVHHFPADRTCCSCCGHEMPSFSFWASVQTRIIPEHVEHIRHIYHICACNHDERCKENKPVAAKSQNYIMRGRRCDAASIVEAAVQKFGEHIPIYRMAERFRAVNENPSRQAIGNSVSYLALRHLDQVRGHLGNHVIWALCRDERNWNPEAQPAVVYEFAPSRAGSVIEEILRDASLQFLITDGYAGYNRVFAKDGANDGLLSVRCWAHARRAFFEAELATKSPLAQKIVQMVRKMYAVEKAAKGLPPEARLALRQEKTLPILAAIRADLVKAEPEAEGTVKKAIDYTLKAFEALQRFAFDGRLEIDNNPVERCIRGIALTKKNSLFIGRQNVAQVWAIYYSLIESARLNRINPRAYLNWVVGEIKRNQGDVDHAMLMPWHCPVGKIED</sequence>
<dbReference type="NCBIfam" id="NF033517">
    <property type="entry name" value="transpos_IS66"/>
    <property type="match status" value="1"/>
</dbReference>
<dbReference type="Pfam" id="PF13817">
    <property type="entry name" value="DDE_Tnp_IS66_C"/>
    <property type="match status" value="1"/>
</dbReference>
<dbReference type="Pfam" id="PF03050">
    <property type="entry name" value="DDE_Tnp_IS66"/>
    <property type="match status" value="1"/>
</dbReference>
<evidence type="ECO:0000259" key="2">
    <source>
        <dbReference type="Pfam" id="PF03050"/>
    </source>
</evidence>
<protein>
    <submittedName>
        <fullName evidence="4">IS66 family transposase</fullName>
    </submittedName>
</protein>
<evidence type="ECO:0000313" key="4">
    <source>
        <dbReference type="EMBL" id="RWR31911.1"/>
    </source>
</evidence>
<dbReference type="PANTHER" id="PTHR33678:SF1">
    <property type="entry name" value="BLL1576 PROTEIN"/>
    <property type="match status" value="1"/>
</dbReference>
<dbReference type="PANTHER" id="PTHR33678">
    <property type="entry name" value="BLL1576 PROTEIN"/>
    <property type="match status" value="1"/>
</dbReference>
<feature type="domain" description="Transposase IS66 C-terminal" evidence="3">
    <location>
        <begin position="508"/>
        <end position="546"/>
    </location>
</feature>
<name>A0A443KGL5_9RHOB</name>
<dbReference type="OrthoDB" id="9800877at2"/>
<dbReference type="RefSeq" id="WP_128235939.1">
    <property type="nucleotide sequence ID" value="NZ_SAUX01000002.1"/>
</dbReference>
<organism evidence="4 5">
    <name type="scientific">Paenirhodobacter populi</name>
    <dbReference type="NCBI Taxonomy" id="2306993"/>
    <lineage>
        <taxon>Bacteria</taxon>
        <taxon>Pseudomonadati</taxon>
        <taxon>Pseudomonadota</taxon>
        <taxon>Alphaproteobacteria</taxon>
        <taxon>Rhodobacterales</taxon>
        <taxon>Rhodobacter group</taxon>
        <taxon>Paenirhodobacter</taxon>
    </lineage>
</organism>
<dbReference type="AlphaFoldDB" id="A0A443KGL5"/>
<feature type="compositionally biased region" description="Low complexity" evidence="1">
    <location>
        <begin position="28"/>
        <end position="39"/>
    </location>
</feature>
<dbReference type="Proteomes" id="UP000285295">
    <property type="component" value="Unassembled WGS sequence"/>
</dbReference>
<reference evidence="4 5" key="1">
    <citation type="submission" date="2019-01" db="EMBL/GenBank/DDBJ databases">
        <title>Sinorhodobacter populi sp. nov. isolated from the symptomatic bark tissue of Populus euramericana canker.</title>
        <authorList>
            <person name="Xu G."/>
        </authorList>
    </citation>
    <scope>NUCLEOTIDE SEQUENCE [LARGE SCALE GENOMIC DNA]</scope>
    <source>
        <strain evidence="4 5">D19-10-3-21</strain>
    </source>
</reference>